<name>A0A0L8FRZ8_OCTBM</name>
<sequence>MYVESPVAPPLTTPLQSFPPLRLESPNFVLNAEAFELSPTKPSLLYINSQ</sequence>
<proteinExistence type="predicted"/>
<evidence type="ECO:0000313" key="1">
    <source>
        <dbReference type="EMBL" id="KOF67433.1"/>
    </source>
</evidence>
<dbReference type="EMBL" id="KQ427059">
    <property type="protein sequence ID" value="KOF67433.1"/>
    <property type="molecule type" value="Genomic_DNA"/>
</dbReference>
<organism evidence="1">
    <name type="scientific">Octopus bimaculoides</name>
    <name type="common">California two-spotted octopus</name>
    <dbReference type="NCBI Taxonomy" id="37653"/>
    <lineage>
        <taxon>Eukaryota</taxon>
        <taxon>Metazoa</taxon>
        <taxon>Spiralia</taxon>
        <taxon>Lophotrochozoa</taxon>
        <taxon>Mollusca</taxon>
        <taxon>Cephalopoda</taxon>
        <taxon>Coleoidea</taxon>
        <taxon>Octopodiformes</taxon>
        <taxon>Octopoda</taxon>
        <taxon>Incirrata</taxon>
        <taxon>Octopodidae</taxon>
        <taxon>Octopus</taxon>
    </lineage>
</organism>
<accession>A0A0L8FRZ8</accession>
<protein>
    <submittedName>
        <fullName evidence="1">Uncharacterized protein</fullName>
    </submittedName>
</protein>
<gene>
    <name evidence="1" type="ORF">OCBIM_22009648mg</name>
</gene>
<reference evidence="1" key="1">
    <citation type="submission" date="2015-07" db="EMBL/GenBank/DDBJ databases">
        <title>MeaNS - Measles Nucleotide Surveillance Program.</title>
        <authorList>
            <person name="Tran T."/>
            <person name="Druce J."/>
        </authorList>
    </citation>
    <scope>NUCLEOTIDE SEQUENCE</scope>
    <source>
        <strain evidence="1">UCB-OBI-ISO-001</strain>
        <tissue evidence="1">Gonad</tissue>
    </source>
</reference>
<dbReference type="AlphaFoldDB" id="A0A0L8FRZ8"/>